<evidence type="ECO:0000256" key="1">
    <source>
        <dbReference type="ARBA" id="ARBA00022481"/>
    </source>
</evidence>
<feature type="transmembrane region" description="Helical" evidence="2">
    <location>
        <begin position="12"/>
        <end position="36"/>
    </location>
</feature>
<reference evidence="3 4" key="1">
    <citation type="journal article" date="2016" name="Nat. Commun.">
        <title>Thousands of microbial genomes shed light on interconnected biogeochemical processes in an aquifer system.</title>
        <authorList>
            <person name="Anantharaman K."/>
            <person name="Brown C.T."/>
            <person name="Hug L.A."/>
            <person name="Sharon I."/>
            <person name="Castelle C.J."/>
            <person name="Probst A.J."/>
            <person name="Thomas B.C."/>
            <person name="Singh A."/>
            <person name="Wilkins M.J."/>
            <person name="Karaoz U."/>
            <person name="Brodie E.L."/>
            <person name="Williams K.H."/>
            <person name="Hubbard S.S."/>
            <person name="Banfield J.F."/>
        </authorList>
    </citation>
    <scope>NUCLEOTIDE SEQUENCE [LARGE SCALE GENOMIC DNA]</scope>
</reference>
<gene>
    <name evidence="3" type="ORF">A2572_00580</name>
</gene>
<dbReference type="GO" id="GO:0015627">
    <property type="term" value="C:type II protein secretion system complex"/>
    <property type="evidence" value="ECO:0007669"/>
    <property type="project" value="InterPro"/>
</dbReference>
<evidence type="ECO:0000313" key="4">
    <source>
        <dbReference type="Proteomes" id="UP000179237"/>
    </source>
</evidence>
<dbReference type="Proteomes" id="UP000179237">
    <property type="component" value="Unassembled WGS sequence"/>
</dbReference>
<dbReference type="InterPro" id="IPR045584">
    <property type="entry name" value="Pilin-like"/>
</dbReference>
<evidence type="ECO:0000256" key="2">
    <source>
        <dbReference type="SAM" id="Phobius"/>
    </source>
</evidence>
<dbReference type="SUPFAM" id="SSF54523">
    <property type="entry name" value="Pili subunits"/>
    <property type="match status" value="1"/>
</dbReference>
<name>A0A1F5FWK6_9BACT</name>
<dbReference type="Pfam" id="PF07963">
    <property type="entry name" value="N_methyl"/>
    <property type="match status" value="1"/>
</dbReference>
<organism evidence="3 4">
    <name type="scientific">Candidatus Collierbacteria bacterium RIFOXYD1_FULL_40_9</name>
    <dbReference type="NCBI Taxonomy" id="1817731"/>
    <lineage>
        <taxon>Bacteria</taxon>
        <taxon>Candidatus Collieribacteriota</taxon>
    </lineage>
</organism>
<dbReference type="GO" id="GO:0015628">
    <property type="term" value="P:protein secretion by the type II secretion system"/>
    <property type="evidence" value="ECO:0007669"/>
    <property type="project" value="InterPro"/>
</dbReference>
<keyword evidence="2" id="KW-0812">Transmembrane</keyword>
<dbReference type="AlphaFoldDB" id="A0A1F5FWK6"/>
<dbReference type="InterPro" id="IPR000983">
    <property type="entry name" value="Bac_GSPG_pilin"/>
</dbReference>
<dbReference type="NCBIfam" id="TIGR02532">
    <property type="entry name" value="IV_pilin_GFxxxE"/>
    <property type="match status" value="1"/>
</dbReference>
<evidence type="ECO:0008006" key="5">
    <source>
        <dbReference type="Google" id="ProtNLM"/>
    </source>
</evidence>
<dbReference type="EMBL" id="MFAQ01000004">
    <property type="protein sequence ID" value="OGD84010.1"/>
    <property type="molecule type" value="Genomic_DNA"/>
</dbReference>
<proteinExistence type="predicted"/>
<keyword evidence="1" id="KW-0488">Methylation</keyword>
<dbReference type="PRINTS" id="PR00813">
    <property type="entry name" value="BCTERIALGSPG"/>
</dbReference>
<protein>
    <recommendedName>
        <fullName evidence="5">Type II secretion system protein GspG C-terminal domain-containing protein</fullName>
    </recommendedName>
</protein>
<keyword evidence="2" id="KW-0472">Membrane</keyword>
<dbReference type="Gene3D" id="3.30.700.10">
    <property type="entry name" value="Glycoprotein, Type 4 Pilin"/>
    <property type="match status" value="1"/>
</dbReference>
<accession>A0A1F5FWK6</accession>
<keyword evidence="2" id="KW-1133">Transmembrane helix</keyword>
<sequence>MIMAKKNQGFTFVELLVVITIIGVIFASGIVAFTSITIRSRDTRRRSDLEAIRQSLEMCRSLSGEYPSAIYDAGGISCSASGPILMSIVPTDPKPGTNCNSQYTYVRSTTTTYTLTTCQESGGTYQVASP</sequence>
<comment type="caution">
    <text evidence="3">The sequence shown here is derived from an EMBL/GenBank/DDBJ whole genome shotgun (WGS) entry which is preliminary data.</text>
</comment>
<dbReference type="InterPro" id="IPR012902">
    <property type="entry name" value="N_methyl_site"/>
</dbReference>
<evidence type="ECO:0000313" key="3">
    <source>
        <dbReference type="EMBL" id="OGD84010.1"/>
    </source>
</evidence>